<proteinExistence type="predicted"/>
<dbReference type="PANTHER" id="PTHR44360">
    <property type="entry name" value="DNAJ HOMOLOG SUBFAMILY B MEMBER 9"/>
    <property type="match status" value="1"/>
</dbReference>
<evidence type="ECO:0000313" key="5">
    <source>
        <dbReference type="Proteomes" id="UP000267821"/>
    </source>
</evidence>
<name>A0A3N4M0Y9_9PEZI</name>
<dbReference type="InterPro" id="IPR001623">
    <property type="entry name" value="DnaJ_domain"/>
</dbReference>
<evidence type="ECO:0000259" key="3">
    <source>
        <dbReference type="PROSITE" id="PS50076"/>
    </source>
</evidence>
<keyword evidence="2" id="KW-1133">Transmembrane helix</keyword>
<organism evidence="4 5">
    <name type="scientific">Terfezia boudieri ATCC MYA-4762</name>
    <dbReference type="NCBI Taxonomy" id="1051890"/>
    <lineage>
        <taxon>Eukaryota</taxon>
        <taxon>Fungi</taxon>
        <taxon>Dikarya</taxon>
        <taxon>Ascomycota</taxon>
        <taxon>Pezizomycotina</taxon>
        <taxon>Pezizomycetes</taxon>
        <taxon>Pezizales</taxon>
        <taxon>Pezizaceae</taxon>
        <taxon>Terfezia</taxon>
    </lineage>
</organism>
<dbReference type="SMART" id="SM00271">
    <property type="entry name" value="DnaJ"/>
    <property type="match status" value="1"/>
</dbReference>
<dbReference type="InParanoid" id="A0A3N4M0Y9"/>
<dbReference type="PROSITE" id="PS50076">
    <property type="entry name" value="DNAJ_2"/>
    <property type="match status" value="1"/>
</dbReference>
<dbReference type="CDD" id="cd06257">
    <property type="entry name" value="DnaJ"/>
    <property type="match status" value="1"/>
</dbReference>
<dbReference type="Pfam" id="PF00226">
    <property type="entry name" value="DnaJ"/>
    <property type="match status" value="1"/>
</dbReference>
<keyword evidence="1" id="KW-0143">Chaperone</keyword>
<dbReference type="GO" id="GO:0005783">
    <property type="term" value="C:endoplasmic reticulum"/>
    <property type="evidence" value="ECO:0007669"/>
    <property type="project" value="TreeGrafter"/>
</dbReference>
<accession>A0A3N4M0Y9</accession>
<dbReference type="GO" id="GO:0051787">
    <property type="term" value="F:misfolded protein binding"/>
    <property type="evidence" value="ECO:0007669"/>
    <property type="project" value="TreeGrafter"/>
</dbReference>
<evidence type="ECO:0000313" key="4">
    <source>
        <dbReference type="EMBL" id="RPB23965.1"/>
    </source>
</evidence>
<feature type="transmembrane region" description="Helical" evidence="2">
    <location>
        <begin position="63"/>
        <end position="80"/>
    </location>
</feature>
<keyword evidence="2" id="KW-0812">Transmembrane</keyword>
<reference evidence="4 5" key="1">
    <citation type="journal article" date="2018" name="Nat. Ecol. Evol.">
        <title>Pezizomycetes genomes reveal the molecular basis of ectomycorrhizal truffle lifestyle.</title>
        <authorList>
            <person name="Murat C."/>
            <person name="Payen T."/>
            <person name="Noel B."/>
            <person name="Kuo A."/>
            <person name="Morin E."/>
            <person name="Chen J."/>
            <person name="Kohler A."/>
            <person name="Krizsan K."/>
            <person name="Balestrini R."/>
            <person name="Da Silva C."/>
            <person name="Montanini B."/>
            <person name="Hainaut M."/>
            <person name="Levati E."/>
            <person name="Barry K.W."/>
            <person name="Belfiori B."/>
            <person name="Cichocki N."/>
            <person name="Clum A."/>
            <person name="Dockter R.B."/>
            <person name="Fauchery L."/>
            <person name="Guy J."/>
            <person name="Iotti M."/>
            <person name="Le Tacon F."/>
            <person name="Lindquist E.A."/>
            <person name="Lipzen A."/>
            <person name="Malagnac F."/>
            <person name="Mello A."/>
            <person name="Molinier V."/>
            <person name="Miyauchi S."/>
            <person name="Poulain J."/>
            <person name="Riccioni C."/>
            <person name="Rubini A."/>
            <person name="Sitrit Y."/>
            <person name="Splivallo R."/>
            <person name="Traeger S."/>
            <person name="Wang M."/>
            <person name="Zifcakova L."/>
            <person name="Wipf D."/>
            <person name="Zambonelli A."/>
            <person name="Paolocci F."/>
            <person name="Nowrousian M."/>
            <person name="Ottonello S."/>
            <person name="Baldrian P."/>
            <person name="Spatafora J.W."/>
            <person name="Henrissat B."/>
            <person name="Nagy L.G."/>
            <person name="Aury J.M."/>
            <person name="Wincker P."/>
            <person name="Grigoriev I.V."/>
            <person name="Bonfante P."/>
            <person name="Martin F.M."/>
        </authorList>
    </citation>
    <scope>NUCLEOTIDE SEQUENCE [LARGE SCALE GENOMIC DNA]</scope>
    <source>
        <strain evidence="4 5">ATCC MYA-4762</strain>
    </source>
</reference>
<dbReference type="STRING" id="1051890.A0A3N4M0Y9"/>
<dbReference type="GO" id="GO:0036503">
    <property type="term" value="P:ERAD pathway"/>
    <property type="evidence" value="ECO:0007669"/>
    <property type="project" value="TreeGrafter"/>
</dbReference>
<keyword evidence="2" id="KW-0472">Membrane</keyword>
<dbReference type="PANTHER" id="PTHR44360:SF1">
    <property type="entry name" value="DNAJ HOMOLOG SUBFAMILY B MEMBER 9"/>
    <property type="match status" value="1"/>
</dbReference>
<feature type="domain" description="J" evidence="3">
    <location>
        <begin position="92"/>
        <end position="165"/>
    </location>
</feature>
<keyword evidence="5" id="KW-1185">Reference proteome</keyword>
<dbReference type="InterPro" id="IPR051948">
    <property type="entry name" value="Hsp70_co-chaperone_J-domain"/>
</dbReference>
<dbReference type="InterPro" id="IPR036869">
    <property type="entry name" value="J_dom_sf"/>
</dbReference>
<dbReference type="AlphaFoldDB" id="A0A3N4M0Y9"/>
<dbReference type="SUPFAM" id="SSF46565">
    <property type="entry name" value="Chaperone J-domain"/>
    <property type="match status" value="1"/>
</dbReference>
<evidence type="ECO:0000256" key="1">
    <source>
        <dbReference type="ARBA" id="ARBA00023186"/>
    </source>
</evidence>
<evidence type="ECO:0000256" key="2">
    <source>
        <dbReference type="SAM" id="Phobius"/>
    </source>
</evidence>
<protein>
    <submittedName>
        <fullName evidence="4">DnaJ-domain-containing protein</fullName>
    </submittedName>
</protein>
<dbReference type="OrthoDB" id="436519at2759"/>
<dbReference type="EMBL" id="ML121543">
    <property type="protein sequence ID" value="RPB23965.1"/>
    <property type="molecule type" value="Genomic_DNA"/>
</dbReference>
<dbReference type="Proteomes" id="UP000267821">
    <property type="component" value="Unassembled WGS sequence"/>
</dbReference>
<gene>
    <name evidence="4" type="ORF">L211DRAFT_849132</name>
</gene>
<dbReference type="PRINTS" id="PR00625">
    <property type="entry name" value="JDOMAIN"/>
</dbReference>
<dbReference type="GO" id="GO:0051087">
    <property type="term" value="F:protein-folding chaperone binding"/>
    <property type="evidence" value="ECO:0007669"/>
    <property type="project" value="TreeGrafter"/>
</dbReference>
<sequence length="355" mass="39637">MHSHTQTRTPPISTLLFDSLLPSALWYFAPPYLTRALLWVYLRIQQHPPPPPRHGSPKTYKTLYKRMLILIVLVLSLYDLTSTYRALVGKETLYKLLNGLPISATEKEVKREWRRMSLIYHPDVAAGVGVAKSRLKEIEDRFMQMKEAYEVLGNPVKRFAYDRFGVEGLWMTTAKQQQTPAGGPAVPGALVAPPPGSVAGVVWLGTFEVSQRYFAKLGAWGLWIWMMSWGKWGGDSRYFQQCAILRRLVFLCGHIFEHICAATAAERGKGRAASEKELLERMGATAEGLQSALGAVVGMEGMPFKDGRGLRGRLEGVVAEWGVEMVMLGDEEVRRAMRGVVGGEGRKGKEMGRGR</sequence>
<dbReference type="Gene3D" id="1.10.287.110">
    <property type="entry name" value="DnaJ domain"/>
    <property type="match status" value="1"/>
</dbReference>